<keyword evidence="2" id="KW-0614">Plasmid</keyword>
<evidence type="ECO:0000256" key="1">
    <source>
        <dbReference type="SAM" id="MobiDB-lite"/>
    </source>
</evidence>
<sequence length="327" mass="35397">MREPLTDWNKEWAACADEAAEKARNELLPAWFNLFLTNVCELPDRNSPDDEPEAIFATLEELRNCAISAIEQCAPPTPTVAADAAAPSAQPTPLDDETVSVIRSFIDRPGETYRGVITTRLGIGFGRALRRAIEESRATPTSTFAPAPDAMEAFKKVLESLQTGVPETIGYGAQTKQAFSEGWNAALNMVYERSEGGRALLAAAPTPTVAPASSARVDETCKCRRLGDWKGFHHPLCDKASENEQPAAAPADVGAVVDPTGDQIRGIIRSVGSLGTNHVDAPMVYVLAGWRAAKADLSDVKMHPDDSSSIRRSQLEQRETAREKTHE</sequence>
<dbReference type="EMBL" id="CP002603">
    <property type="protein sequence ID" value="AEA65789.1"/>
    <property type="molecule type" value="Genomic_DNA"/>
</dbReference>
<dbReference type="HOGENOM" id="CLU_849089_0_0_4"/>
<dbReference type="Proteomes" id="UP000008316">
    <property type="component" value="Plasmid bgla_3p"/>
</dbReference>
<organism evidence="2 3">
    <name type="scientific">Burkholderia gladioli (strain BSR3)</name>
    <dbReference type="NCBI Taxonomy" id="999541"/>
    <lineage>
        <taxon>Bacteria</taxon>
        <taxon>Pseudomonadati</taxon>
        <taxon>Pseudomonadota</taxon>
        <taxon>Betaproteobacteria</taxon>
        <taxon>Burkholderiales</taxon>
        <taxon>Burkholderiaceae</taxon>
        <taxon>Burkholderia</taxon>
    </lineage>
</organism>
<evidence type="ECO:0000313" key="2">
    <source>
        <dbReference type="EMBL" id="AEA65789.1"/>
    </source>
</evidence>
<proteinExistence type="predicted"/>
<protein>
    <submittedName>
        <fullName evidence="2">Uncharacterized protein</fullName>
    </submittedName>
</protein>
<dbReference type="RefSeq" id="WP_013691924.1">
    <property type="nucleotide sequence ID" value="NC_015378.1"/>
</dbReference>
<dbReference type="AlphaFoldDB" id="F2LSJ3"/>
<keyword evidence="3" id="KW-1185">Reference proteome</keyword>
<gene>
    <name evidence="2" type="ordered locus">bgla_3p0880</name>
</gene>
<feature type="region of interest" description="Disordered" evidence="1">
    <location>
        <begin position="298"/>
        <end position="327"/>
    </location>
</feature>
<geneLocation type="plasmid" evidence="2 3">
    <name>bgla_3p</name>
</geneLocation>
<reference evidence="2 3" key="1">
    <citation type="journal article" date="2011" name="J. Bacteriol.">
        <title>Complete genome sequence of Burkholderia gladioli BSR3.</title>
        <authorList>
            <person name="Seo Y.S."/>
            <person name="Lim J."/>
            <person name="Choi B.S."/>
            <person name="Kim H."/>
            <person name="Goo E."/>
            <person name="Lee B."/>
            <person name="Lim J.S."/>
            <person name="Choi I.Y."/>
            <person name="Moon J.S."/>
            <person name="Kim J."/>
            <person name="Hwang I."/>
        </authorList>
    </citation>
    <scope>NUCLEOTIDE SEQUENCE [LARGE SCALE GENOMIC DNA]</scope>
    <source>
        <strain evidence="2 3">BSR3</strain>
        <plasmid evidence="2">bgla_3p</plasmid>
    </source>
</reference>
<accession>F2LSJ3</accession>
<evidence type="ECO:0000313" key="3">
    <source>
        <dbReference type="Proteomes" id="UP000008316"/>
    </source>
</evidence>
<name>F2LSJ3_BURGS</name>
<dbReference type="KEGG" id="bgd:bgla_3p0880"/>